<feature type="compositionally biased region" description="Polar residues" evidence="1">
    <location>
        <begin position="537"/>
        <end position="576"/>
    </location>
</feature>
<feature type="region of interest" description="Disordered" evidence="1">
    <location>
        <begin position="372"/>
        <end position="417"/>
    </location>
</feature>
<feature type="domain" description="DUF7165" evidence="2">
    <location>
        <begin position="2"/>
        <end position="371"/>
    </location>
</feature>
<feature type="compositionally biased region" description="Basic and acidic residues" evidence="1">
    <location>
        <begin position="475"/>
        <end position="485"/>
    </location>
</feature>
<evidence type="ECO:0000259" key="2">
    <source>
        <dbReference type="Pfam" id="PF23749"/>
    </source>
</evidence>
<feature type="compositionally biased region" description="Low complexity" evidence="1">
    <location>
        <begin position="460"/>
        <end position="471"/>
    </location>
</feature>
<comment type="caution">
    <text evidence="3">The sequence shown here is derived from an EMBL/GenBank/DDBJ whole genome shotgun (WGS) entry which is preliminary data.</text>
</comment>
<dbReference type="Pfam" id="PF23749">
    <property type="entry name" value="DUF7165"/>
    <property type="match status" value="1"/>
</dbReference>
<dbReference type="EMBL" id="VCAU01000137">
    <property type="protein sequence ID" value="KAF9884034.1"/>
    <property type="molecule type" value="Genomic_DNA"/>
</dbReference>
<feature type="region of interest" description="Disordered" evidence="1">
    <location>
        <begin position="443"/>
        <end position="620"/>
    </location>
</feature>
<evidence type="ECO:0000313" key="4">
    <source>
        <dbReference type="Proteomes" id="UP001194746"/>
    </source>
</evidence>
<feature type="region of interest" description="Disordered" evidence="1">
    <location>
        <begin position="731"/>
        <end position="771"/>
    </location>
</feature>
<feature type="region of interest" description="Disordered" evidence="1">
    <location>
        <begin position="637"/>
        <end position="662"/>
    </location>
</feature>
<dbReference type="InterPro" id="IPR055589">
    <property type="entry name" value="DUF7165"/>
</dbReference>
<dbReference type="SUPFAM" id="SSF82171">
    <property type="entry name" value="DPP6 N-terminal domain-like"/>
    <property type="match status" value="1"/>
</dbReference>
<dbReference type="Gene3D" id="2.130.10.10">
    <property type="entry name" value="YVTN repeat-like/Quinoprotein amine dehydrogenase"/>
    <property type="match status" value="1"/>
</dbReference>
<dbReference type="Proteomes" id="UP001194746">
    <property type="component" value="Unassembled WGS sequence"/>
</dbReference>
<proteinExistence type="predicted"/>
<reference evidence="3" key="1">
    <citation type="journal article" date="2019" name="Beilstein J. Org. Chem.">
        <title>Nanangenines: drimane sesquiterpenoids as the dominant metabolite cohort of a novel Australian fungus, Aspergillus nanangensis.</title>
        <authorList>
            <person name="Lacey H.J."/>
            <person name="Gilchrist C.L.M."/>
            <person name="Crombie A."/>
            <person name="Kalaitzis J.A."/>
            <person name="Vuong D."/>
            <person name="Rutledge P.J."/>
            <person name="Turner P."/>
            <person name="Pitt J.I."/>
            <person name="Lacey E."/>
            <person name="Chooi Y.H."/>
            <person name="Piggott A.M."/>
        </authorList>
    </citation>
    <scope>NUCLEOTIDE SEQUENCE</scope>
    <source>
        <strain evidence="3">MST-FP2251</strain>
    </source>
</reference>
<keyword evidence="4" id="KW-1185">Reference proteome</keyword>
<reference evidence="3" key="2">
    <citation type="submission" date="2020-02" db="EMBL/GenBank/DDBJ databases">
        <authorList>
            <person name="Gilchrist C.L.M."/>
            <person name="Chooi Y.-H."/>
        </authorList>
    </citation>
    <scope>NUCLEOTIDE SEQUENCE</scope>
    <source>
        <strain evidence="3">MST-FP2251</strain>
    </source>
</reference>
<feature type="compositionally biased region" description="Polar residues" evidence="1">
    <location>
        <begin position="759"/>
        <end position="771"/>
    </location>
</feature>
<organism evidence="3 4">
    <name type="scientific">Aspergillus nanangensis</name>
    <dbReference type="NCBI Taxonomy" id="2582783"/>
    <lineage>
        <taxon>Eukaryota</taxon>
        <taxon>Fungi</taxon>
        <taxon>Dikarya</taxon>
        <taxon>Ascomycota</taxon>
        <taxon>Pezizomycotina</taxon>
        <taxon>Eurotiomycetes</taxon>
        <taxon>Eurotiomycetidae</taxon>
        <taxon>Eurotiales</taxon>
        <taxon>Aspergillaceae</taxon>
        <taxon>Aspergillus</taxon>
        <taxon>Aspergillus subgen. Circumdati</taxon>
    </lineage>
</organism>
<evidence type="ECO:0000256" key="1">
    <source>
        <dbReference type="SAM" id="MobiDB-lite"/>
    </source>
</evidence>
<feature type="compositionally biased region" description="Polar residues" evidence="1">
    <location>
        <begin position="611"/>
        <end position="620"/>
    </location>
</feature>
<gene>
    <name evidence="3" type="ORF">FE257_002372</name>
</gene>
<feature type="compositionally biased region" description="Basic and acidic residues" evidence="1">
    <location>
        <begin position="584"/>
        <end position="595"/>
    </location>
</feature>
<sequence>MVRHELKTWRRPLHATILDDGSLLAVVSSSHRVNIYSLCEEEARHIQELELNDVPQALALSPTGGVLALAYRDRIEVYAIGEATLATERRAVRCAGVNSMSFSPDGVMLIGSCEDGGNGLVTISVPFFTEPDADSSPRDAQVRMWTTQILFPDIIQDYSHACLLPLHTEGDGTWILGFDREIGAFRAIGASNIHSGTAYFTSPLSSAGSEEPPPIMSPAVDCAGELVVLGFQHAGLWIYGIPDRLDIAPIATANGGPVDPHEFSRASVRDNVSRLQGSITRPKVIIRGHKVSDMPGVTAARWVGDSNHTWDHRRLVAVAPGGINPPTIGEEDVPVDGGRVLLLDFTRSSDNGDVTELSIEIGEAQPKMLNETNASMDTEVELERRRTRLHRRNDPSRPRAVARESYPAASVVSPTQPLPRRRINSILSNSSNDLGDDDALLGLDAPYDNTQPRSRDTLRRAATAAAVSRSRYNPRHRDESQRVYDSRPVPPIFQVPHESDADNWVPPPPPYSREATAPLPDYLRRSLLPSRTEPVQPVTTAPSWIRRAQTTRLDNTTEETSSRTPLQRLNTISGSRLASRMRRNSRETEPPERRQTLFLRRRLSSSSRTQGSDTPDSSQIAQLQPGLAAHSVARLPPIADTSSQGTPTFPNPREAVQPAPVPVAQPGPTIVEPIENEMLNLQHAVPPMIGNIISAPSNHPYSLSSPNLQFSEPYHNPVSLPQDSWLRPGYHRAADRRSQSHDIRQTTATIPALNRRASTDPTLSTSSQPSNDLWRRRIEDWNDNTIHERNKRRNKCIVM</sequence>
<accession>A0AAD4CCN7</accession>
<name>A0AAD4CCN7_ASPNN</name>
<dbReference type="InterPro" id="IPR015943">
    <property type="entry name" value="WD40/YVTN_repeat-like_dom_sf"/>
</dbReference>
<feature type="compositionally biased region" description="Basic and acidic residues" evidence="1">
    <location>
        <begin position="732"/>
        <end position="744"/>
    </location>
</feature>
<protein>
    <recommendedName>
        <fullName evidence="2">DUF7165 domain-containing protein</fullName>
    </recommendedName>
</protein>
<dbReference type="AlphaFoldDB" id="A0AAD4CCN7"/>
<evidence type="ECO:0000313" key="3">
    <source>
        <dbReference type="EMBL" id="KAF9884034.1"/>
    </source>
</evidence>